<organism evidence="2 3">
    <name type="scientific">Leptospira mtsangambouensis</name>
    <dbReference type="NCBI Taxonomy" id="2484912"/>
    <lineage>
        <taxon>Bacteria</taxon>
        <taxon>Pseudomonadati</taxon>
        <taxon>Spirochaetota</taxon>
        <taxon>Spirochaetia</taxon>
        <taxon>Leptospirales</taxon>
        <taxon>Leptospiraceae</taxon>
        <taxon>Leptospira</taxon>
    </lineage>
</organism>
<keyword evidence="3" id="KW-1185">Reference proteome</keyword>
<keyword evidence="1" id="KW-0732">Signal</keyword>
<proteinExistence type="predicted"/>
<feature type="signal peptide" evidence="1">
    <location>
        <begin position="1"/>
        <end position="21"/>
    </location>
</feature>
<dbReference type="EMBL" id="RQHK01000009">
    <property type="protein sequence ID" value="TGM74413.1"/>
    <property type="molecule type" value="Genomic_DNA"/>
</dbReference>
<evidence type="ECO:0008006" key="4">
    <source>
        <dbReference type="Google" id="ProtNLM"/>
    </source>
</evidence>
<feature type="chain" id="PRO_5045306043" description="Outer membrane protein beta-barrel domain-containing protein" evidence="1">
    <location>
        <begin position="22"/>
        <end position="280"/>
    </location>
</feature>
<dbReference type="Proteomes" id="UP000297940">
    <property type="component" value="Unassembled WGS sequence"/>
</dbReference>
<accession>A0ABY2NYY5</accession>
<sequence length="280" mass="32326">MKQTIKSLTFLIFTFSISLQAEPNSIRGRYYLEGTYADSFFSPTKPYKVREGLMSKENNFENRGNVFGPYTTAYGTDIEKLASWYAFDNAPKGKIESQSQSIFFEYVFQSGIGLGLGLTQTSFQAKDLSKTKVDTMFELGYLSRLNPEFQGYPITQIIQYEIMTPYQTFSDHDFLHMRYASFQLAYHFLEKSIFDPYIRIGAGIGKERFYKANILQSNLTIGTRIFFSERFYLVLEAVGNNYDARKDVQSPKLMNLNRTKNEHIWSLQEYSAKIGVGMSF</sequence>
<name>A0ABY2NYY5_9LEPT</name>
<gene>
    <name evidence="2" type="ORF">EHR01_10460</name>
</gene>
<evidence type="ECO:0000313" key="2">
    <source>
        <dbReference type="EMBL" id="TGM74413.1"/>
    </source>
</evidence>
<protein>
    <recommendedName>
        <fullName evidence="4">Outer membrane protein beta-barrel domain-containing protein</fullName>
    </recommendedName>
</protein>
<reference evidence="3" key="1">
    <citation type="journal article" date="2019" name="PLoS Negl. Trop. Dis.">
        <title>Revisiting the worldwide diversity of Leptospira species in the environment.</title>
        <authorList>
            <person name="Vincent A.T."/>
            <person name="Schiettekatte O."/>
            <person name="Bourhy P."/>
            <person name="Veyrier F.J."/>
            <person name="Picardeau M."/>
        </authorList>
    </citation>
    <scope>NUCLEOTIDE SEQUENCE [LARGE SCALE GENOMIC DNA]</scope>
    <source>
        <strain evidence="3">201601298</strain>
    </source>
</reference>
<evidence type="ECO:0000313" key="3">
    <source>
        <dbReference type="Proteomes" id="UP000297940"/>
    </source>
</evidence>
<dbReference type="RefSeq" id="WP_135694739.1">
    <property type="nucleotide sequence ID" value="NZ_RQHK01000009.1"/>
</dbReference>
<comment type="caution">
    <text evidence="2">The sequence shown here is derived from an EMBL/GenBank/DDBJ whole genome shotgun (WGS) entry which is preliminary data.</text>
</comment>
<evidence type="ECO:0000256" key="1">
    <source>
        <dbReference type="SAM" id="SignalP"/>
    </source>
</evidence>
<dbReference type="Gene3D" id="2.40.160.20">
    <property type="match status" value="1"/>
</dbReference>